<evidence type="ECO:0000256" key="1">
    <source>
        <dbReference type="SAM" id="MobiDB-lite"/>
    </source>
</evidence>
<dbReference type="AlphaFoldDB" id="A0AAD9YUZ9"/>
<dbReference type="EMBL" id="VYYT01000001">
    <property type="protein sequence ID" value="KAK2780452.1"/>
    <property type="molecule type" value="Genomic_DNA"/>
</dbReference>
<evidence type="ECO:0000313" key="2">
    <source>
        <dbReference type="EMBL" id="KAK2780452.1"/>
    </source>
</evidence>
<feature type="region of interest" description="Disordered" evidence="1">
    <location>
        <begin position="172"/>
        <end position="253"/>
    </location>
</feature>
<reference evidence="2" key="1">
    <citation type="submission" date="2023-02" db="EMBL/GenBank/DDBJ databases">
        <title>Colletotrichum kahawae CIFC_Que2 genome sequencing and assembly.</title>
        <authorList>
            <person name="Baroncelli R."/>
        </authorList>
    </citation>
    <scope>NUCLEOTIDE SEQUENCE</scope>
    <source>
        <strain evidence="2">CIFC_Que2</strain>
    </source>
</reference>
<protein>
    <submittedName>
        <fullName evidence="2">Uncharacterized protein</fullName>
    </submittedName>
</protein>
<organism evidence="2 3">
    <name type="scientific">Colletotrichum kahawae</name>
    <name type="common">Coffee berry disease fungus</name>
    <dbReference type="NCBI Taxonomy" id="34407"/>
    <lineage>
        <taxon>Eukaryota</taxon>
        <taxon>Fungi</taxon>
        <taxon>Dikarya</taxon>
        <taxon>Ascomycota</taxon>
        <taxon>Pezizomycotina</taxon>
        <taxon>Sordariomycetes</taxon>
        <taxon>Hypocreomycetidae</taxon>
        <taxon>Glomerellales</taxon>
        <taxon>Glomerellaceae</taxon>
        <taxon>Colletotrichum</taxon>
        <taxon>Colletotrichum gloeosporioides species complex</taxon>
    </lineage>
</organism>
<gene>
    <name evidence="2" type="ORF">CKAH01_00396</name>
</gene>
<keyword evidence="3" id="KW-1185">Reference proteome</keyword>
<accession>A0AAD9YUZ9</accession>
<proteinExistence type="predicted"/>
<comment type="caution">
    <text evidence="2">The sequence shown here is derived from an EMBL/GenBank/DDBJ whole genome shotgun (WGS) entry which is preliminary data.</text>
</comment>
<evidence type="ECO:0000313" key="3">
    <source>
        <dbReference type="Proteomes" id="UP001281614"/>
    </source>
</evidence>
<dbReference type="Proteomes" id="UP001281614">
    <property type="component" value="Unassembled WGS sequence"/>
</dbReference>
<name>A0AAD9YUZ9_COLKA</name>
<sequence length="293" mass="32322">MDADGRARDTFIGLALDNSHPSLLAPHTSYGKRQLLQPRDAKHAAVAHAACDAVPCLVVAMDDYNRRCYGWAQTDVGGWAGWMGRRASRLPLLGWGVVESWSWAFSRWRGGSQTMTLLLFFFFFPPSPPSPILPRWQQFAKIHPKDGLLREKVWCRRILLVVQSFRLGEASTDPARPYGSSQSNNRVPWAQPGGHGISQRAKRQEQPASKGSQPRVGQDRNRGGRKCKGKGSGTELRESQTQRKGQIMHGRSSKASLVGEDIHLGHALGLGQVGMAEAAVPYGQPSSPGLYYR</sequence>